<evidence type="ECO:0000313" key="7">
    <source>
        <dbReference type="Proteomes" id="UP000223071"/>
    </source>
</evidence>
<keyword evidence="4" id="KW-0862">Zinc</keyword>
<keyword evidence="2" id="KW-0479">Metal-binding</keyword>
<evidence type="ECO:0000256" key="4">
    <source>
        <dbReference type="ARBA" id="ARBA00022833"/>
    </source>
</evidence>
<dbReference type="RefSeq" id="WP_098503370.1">
    <property type="nucleotide sequence ID" value="NZ_PDJQ01000001.1"/>
</dbReference>
<dbReference type="GO" id="GO:0046872">
    <property type="term" value="F:metal ion binding"/>
    <property type="evidence" value="ECO:0007669"/>
    <property type="project" value="UniProtKB-KW"/>
</dbReference>
<comment type="caution">
    <text evidence="6">The sequence shown here is derived from an EMBL/GenBank/DDBJ whole genome shotgun (WGS) entry which is preliminary data.</text>
</comment>
<accession>A0A2A9HD67</accession>
<keyword evidence="3 6" id="KW-0378">Hydrolase</keyword>
<dbReference type="InterPro" id="IPR036866">
    <property type="entry name" value="RibonucZ/Hydroxyglut_hydro"/>
</dbReference>
<protein>
    <submittedName>
        <fullName evidence="6">Glyoxylase-like metal-dependent hydrolase (Beta-lactamase superfamily II)</fullName>
    </submittedName>
</protein>
<dbReference type="PANTHER" id="PTHR42978:SF6">
    <property type="entry name" value="QUORUM-QUENCHING LACTONASE YTNP-RELATED"/>
    <property type="match status" value="1"/>
</dbReference>
<dbReference type="Proteomes" id="UP000223071">
    <property type="component" value="Unassembled WGS sequence"/>
</dbReference>
<reference evidence="6 7" key="1">
    <citation type="submission" date="2017-09" db="EMBL/GenBank/DDBJ databases">
        <title>Sequencing the genomes of two abundant thermophiles in Great Basin hot springs: Thermocrinis jamiesonii and novel Chloroflexi Thermoflexus hugenholtzii.</title>
        <authorList>
            <person name="Hedlund B."/>
        </authorList>
    </citation>
    <scope>NUCLEOTIDE SEQUENCE [LARGE SCALE GENOMIC DNA]</scope>
    <source>
        <strain evidence="6 7">G233</strain>
    </source>
</reference>
<evidence type="ECO:0000256" key="1">
    <source>
        <dbReference type="ARBA" id="ARBA00007749"/>
    </source>
</evidence>
<evidence type="ECO:0000256" key="3">
    <source>
        <dbReference type="ARBA" id="ARBA00022801"/>
    </source>
</evidence>
<evidence type="ECO:0000256" key="2">
    <source>
        <dbReference type="ARBA" id="ARBA00022723"/>
    </source>
</evidence>
<feature type="domain" description="Metallo-beta-lactamase" evidence="5">
    <location>
        <begin position="56"/>
        <end position="266"/>
    </location>
</feature>
<dbReference type="InterPro" id="IPR051013">
    <property type="entry name" value="MBL_superfamily_lactonases"/>
</dbReference>
<gene>
    <name evidence="6" type="ORF">A9A59_1153</name>
</gene>
<dbReference type="EMBL" id="PDJQ01000001">
    <property type="protein sequence ID" value="PFG73947.1"/>
    <property type="molecule type" value="Genomic_DNA"/>
</dbReference>
<comment type="similarity">
    <text evidence="1">Belongs to the metallo-beta-lactamase superfamily.</text>
</comment>
<proteinExistence type="inferred from homology"/>
<name>A0A2A9HD67_TEPT2</name>
<dbReference type="Gene3D" id="3.60.15.10">
    <property type="entry name" value="Ribonuclease Z/Hydroxyacylglutathione hydrolase-like"/>
    <property type="match status" value="1"/>
</dbReference>
<dbReference type="InterPro" id="IPR001279">
    <property type="entry name" value="Metallo-B-lactamas"/>
</dbReference>
<sequence>MEQPVRYRVGNLDIAVICDGYIKLDAGAVMGLVPRVMWEPIIGPENIDREHRMKLSLNCIVVRSGDEVLLVDTGMGDKVQGTPRERGFPGEYGRLLEGLRALGLGPEDITVVANTHLHADHCGWNTRRAEDGRLVPTFRRARYIIQAGEFEAAMHPNERTRGTYFEENFAPLAESGQLELVEGETELIPGVTYWPTPGHTADHASIVLSSAGETAIYTGDLVHHAVQIERPAWIAAFDILPLMSLESKKKLAERALRENALLICVHNPFPGTGRLIERDGRRTFVPA</sequence>
<dbReference type="AlphaFoldDB" id="A0A2A9HD67"/>
<dbReference type="Pfam" id="PF00753">
    <property type="entry name" value="Lactamase_B"/>
    <property type="match status" value="2"/>
</dbReference>
<evidence type="ECO:0000259" key="5">
    <source>
        <dbReference type="SMART" id="SM00849"/>
    </source>
</evidence>
<keyword evidence="7" id="KW-1185">Reference proteome</keyword>
<dbReference type="SMART" id="SM00849">
    <property type="entry name" value="Lactamase_B"/>
    <property type="match status" value="1"/>
</dbReference>
<evidence type="ECO:0000313" key="6">
    <source>
        <dbReference type="EMBL" id="PFG73947.1"/>
    </source>
</evidence>
<dbReference type="PANTHER" id="PTHR42978">
    <property type="entry name" value="QUORUM-QUENCHING LACTONASE YTNP-RELATED-RELATED"/>
    <property type="match status" value="1"/>
</dbReference>
<organism evidence="6 7">
    <name type="scientific">Tepidiforma thermophila (strain KCTC 52669 / CGMCC 1.13589 / G233)</name>
    <dbReference type="NCBI Taxonomy" id="2761530"/>
    <lineage>
        <taxon>Bacteria</taxon>
        <taxon>Bacillati</taxon>
        <taxon>Chloroflexota</taxon>
        <taxon>Tepidiformia</taxon>
        <taxon>Tepidiformales</taxon>
        <taxon>Tepidiformaceae</taxon>
        <taxon>Tepidiforma</taxon>
    </lineage>
</organism>
<dbReference type="GO" id="GO:0016787">
    <property type="term" value="F:hydrolase activity"/>
    <property type="evidence" value="ECO:0007669"/>
    <property type="project" value="UniProtKB-KW"/>
</dbReference>
<dbReference type="SUPFAM" id="SSF56281">
    <property type="entry name" value="Metallo-hydrolase/oxidoreductase"/>
    <property type="match status" value="1"/>
</dbReference>